<name>A0A7G9V2D2_9CAUD</name>
<keyword evidence="2" id="KW-1185">Reference proteome</keyword>
<evidence type="ECO:0000313" key="2">
    <source>
        <dbReference type="Proteomes" id="UP000516214"/>
    </source>
</evidence>
<dbReference type="Proteomes" id="UP000516214">
    <property type="component" value="Segment"/>
</dbReference>
<sequence length="147" mass="16562">MKTLMYVANLIVQGELDIEGADRIVTDNQCVYAKNGRDYIDDHYLDSERLGPDKYDFELAEATFSVEEVKAYIDSGTFAAEHVAYQKAKREAVARVAELIAAVTPQMNELLSLANEYNIPADIKVGKYTNDFRLIDAVDWDSSSMYC</sequence>
<reference evidence="1 2" key="1">
    <citation type="submission" date="2020-06" db="EMBL/GenBank/DDBJ databases">
        <title>Characterization of Pseudomonas phiPsa374-like phages.</title>
        <authorList>
            <person name="Warring S."/>
            <person name="Malone L.M."/>
            <person name="Easingwood R.A."/>
            <person name="Rigano L."/>
            <person name="Frampton R.A."/>
            <person name="Lopez Acedo E."/>
            <person name="Templeton M.D."/>
            <person name="Kleffmann T."/>
            <person name="Bostina M."/>
            <person name="Fineran P.C."/>
        </authorList>
    </citation>
    <scope>NUCLEOTIDE SEQUENCE [LARGE SCALE GENOMIC DNA]</scope>
</reference>
<dbReference type="EMBL" id="MT670420">
    <property type="protein sequence ID" value="QNO00438.1"/>
    <property type="molecule type" value="Genomic_DNA"/>
</dbReference>
<evidence type="ECO:0000313" key="1">
    <source>
        <dbReference type="EMBL" id="QNO00438.1"/>
    </source>
</evidence>
<gene>
    <name evidence="1" type="ORF">phiPsa347_143</name>
</gene>
<protein>
    <submittedName>
        <fullName evidence="1">Uncharacterized protein</fullName>
    </submittedName>
</protein>
<proteinExistence type="predicted"/>
<accession>A0A7G9V2D2</accession>
<organism evidence="1 2">
    <name type="scientific">Pseudomonas phage phiPsa347</name>
    <dbReference type="NCBI Taxonomy" id="1460364"/>
    <lineage>
        <taxon>Viruses</taxon>
        <taxon>Duplodnaviria</taxon>
        <taxon>Heunggongvirae</taxon>
        <taxon>Uroviricota</taxon>
        <taxon>Caudoviricetes</taxon>
        <taxon>Vandenendeviridae</taxon>
        <taxon>Gorskivirinae</taxon>
        <taxon>Otagovirus</taxon>
        <taxon>Otagovirus psa347</taxon>
    </lineage>
</organism>